<keyword evidence="2 6" id="KW-0812">Transmembrane</keyword>
<evidence type="ECO:0000256" key="1">
    <source>
        <dbReference type="ARBA" id="ARBA00004141"/>
    </source>
</evidence>
<dbReference type="InterPro" id="IPR011701">
    <property type="entry name" value="MFS"/>
</dbReference>
<dbReference type="PRINTS" id="PR01036">
    <property type="entry name" value="TCRTETB"/>
</dbReference>
<dbReference type="PROSITE" id="PS50850">
    <property type="entry name" value="MFS"/>
    <property type="match status" value="1"/>
</dbReference>
<feature type="transmembrane region" description="Helical" evidence="6">
    <location>
        <begin position="315"/>
        <end position="334"/>
    </location>
</feature>
<organism evidence="8 9">
    <name type="scientific">Friedmanniomyces endolithicus</name>
    <dbReference type="NCBI Taxonomy" id="329885"/>
    <lineage>
        <taxon>Eukaryota</taxon>
        <taxon>Fungi</taxon>
        <taxon>Dikarya</taxon>
        <taxon>Ascomycota</taxon>
        <taxon>Pezizomycotina</taxon>
        <taxon>Dothideomycetes</taxon>
        <taxon>Dothideomycetidae</taxon>
        <taxon>Mycosphaerellales</taxon>
        <taxon>Teratosphaeriaceae</taxon>
        <taxon>Friedmanniomyces</taxon>
    </lineage>
</organism>
<reference evidence="8" key="1">
    <citation type="submission" date="2023-06" db="EMBL/GenBank/DDBJ databases">
        <title>Black Yeasts Isolated from many extreme environments.</title>
        <authorList>
            <person name="Coleine C."/>
            <person name="Stajich J.E."/>
            <person name="Selbmann L."/>
        </authorList>
    </citation>
    <scope>NUCLEOTIDE SEQUENCE</scope>
    <source>
        <strain evidence="8">CCFEE 5200</strain>
    </source>
</reference>
<keyword evidence="4 6" id="KW-0472">Membrane</keyword>
<dbReference type="Pfam" id="PF07690">
    <property type="entry name" value="MFS_1"/>
    <property type="match status" value="1"/>
</dbReference>
<dbReference type="Gene3D" id="1.20.1720.10">
    <property type="entry name" value="Multidrug resistance protein D"/>
    <property type="match status" value="1"/>
</dbReference>
<feature type="transmembrane region" description="Helical" evidence="6">
    <location>
        <begin position="380"/>
        <end position="399"/>
    </location>
</feature>
<keyword evidence="9" id="KW-1185">Reference proteome</keyword>
<dbReference type="Gene3D" id="1.20.1250.20">
    <property type="entry name" value="MFS general substrate transporter like domains"/>
    <property type="match status" value="1"/>
</dbReference>
<sequence>MASTLETPSQTPDAEKQRSDNHAPTPSENDIASLPPDKGTATFAPGWRFYSAFISLCVITLMAALDATSLSVAIPRITTALHGSAIEGFWSGTSFLLTSTVFQPVFGSFSDIFGRKPLIYISLVCFGVGAILAAVTQGSMTLMLVGRSIQGIGGGGVLVLTEIVVTDLVPLRFRGNYFSMIGAMWAIGSVSGPLVGGAFSGAANAWRWIFWINLPFLAIGTPLVILFLNLHFKQTSLMQQLRRIDWIGGILFIGSTTGFLIPLTWGGTMYPWTSWRTLVPLLVSAAGLVAFVVWEERYAREPLIRTSVTKNRTVAVTYLGDFLQGLLLWCNLYFMPLYFQAVMGDTPIKSAIDLFPSTFTVAPAAIVTGAMITKFGVYRWAIWSGWVLVTVGFAARTVFNVHTPIPVWVIINLINGVGLGMLYPSLSFAVQAAVPNKDQAYGVSLFTFFRAAGQCVGVAVGGTIFSNSIKREILSHPSIAEFADQWSAEASSLVEMIEVMEPGMAKDDLLKSFADALVVIWIVMTVLSAVALISSCWTQHYDLDRPLETDHGFREAEKEKSLEDGVASR</sequence>
<protein>
    <recommendedName>
        <fullName evidence="7">Major facilitator superfamily (MFS) profile domain-containing protein</fullName>
    </recommendedName>
</protein>
<comment type="subcellular location">
    <subcellularLocation>
        <location evidence="1">Membrane</location>
        <topology evidence="1">Multi-pass membrane protein</topology>
    </subcellularLocation>
</comment>
<keyword evidence="3 6" id="KW-1133">Transmembrane helix</keyword>
<feature type="transmembrane region" description="Helical" evidence="6">
    <location>
        <begin position="148"/>
        <end position="165"/>
    </location>
</feature>
<dbReference type="GO" id="GO:0005886">
    <property type="term" value="C:plasma membrane"/>
    <property type="evidence" value="ECO:0007669"/>
    <property type="project" value="TreeGrafter"/>
</dbReference>
<dbReference type="EMBL" id="JAUJLE010000084">
    <property type="protein sequence ID" value="KAK0987182.1"/>
    <property type="molecule type" value="Genomic_DNA"/>
</dbReference>
<gene>
    <name evidence="8" type="ORF">LTR91_009994</name>
</gene>
<evidence type="ECO:0000256" key="6">
    <source>
        <dbReference type="SAM" id="Phobius"/>
    </source>
</evidence>
<dbReference type="SUPFAM" id="SSF103473">
    <property type="entry name" value="MFS general substrate transporter"/>
    <property type="match status" value="2"/>
</dbReference>
<evidence type="ECO:0000256" key="2">
    <source>
        <dbReference type="ARBA" id="ARBA00022692"/>
    </source>
</evidence>
<dbReference type="AlphaFoldDB" id="A0AAN6KKG0"/>
<evidence type="ECO:0000259" key="7">
    <source>
        <dbReference type="PROSITE" id="PS50850"/>
    </source>
</evidence>
<dbReference type="Proteomes" id="UP001175353">
    <property type="component" value="Unassembled WGS sequence"/>
</dbReference>
<dbReference type="PANTHER" id="PTHR23501">
    <property type="entry name" value="MAJOR FACILITATOR SUPERFAMILY"/>
    <property type="match status" value="1"/>
</dbReference>
<feature type="transmembrane region" description="Helical" evidence="6">
    <location>
        <begin position="277"/>
        <end position="294"/>
    </location>
</feature>
<evidence type="ECO:0000256" key="4">
    <source>
        <dbReference type="ARBA" id="ARBA00023136"/>
    </source>
</evidence>
<dbReference type="PANTHER" id="PTHR23501:SF59">
    <property type="entry name" value="MAJOR FACILITATOR SUPERFAMILY (MFS) PROFILE DOMAIN-CONTAINING PROTEIN-RELATED"/>
    <property type="match status" value="1"/>
</dbReference>
<feature type="transmembrane region" description="Helical" evidence="6">
    <location>
        <begin position="47"/>
        <end position="65"/>
    </location>
</feature>
<comment type="caution">
    <text evidence="8">The sequence shown here is derived from an EMBL/GenBank/DDBJ whole genome shotgun (WGS) entry which is preliminary data.</text>
</comment>
<evidence type="ECO:0000256" key="5">
    <source>
        <dbReference type="SAM" id="MobiDB-lite"/>
    </source>
</evidence>
<feature type="transmembrane region" description="Helical" evidence="6">
    <location>
        <begin position="85"/>
        <end position="106"/>
    </location>
</feature>
<proteinExistence type="predicted"/>
<accession>A0AAN6KKG0</accession>
<feature type="compositionally biased region" description="Polar residues" evidence="5">
    <location>
        <begin position="1"/>
        <end position="12"/>
    </location>
</feature>
<feature type="transmembrane region" description="Helical" evidence="6">
    <location>
        <begin position="208"/>
        <end position="232"/>
    </location>
</feature>
<name>A0AAN6KKG0_9PEZI</name>
<dbReference type="GO" id="GO:0022857">
    <property type="term" value="F:transmembrane transporter activity"/>
    <property type="evidence" value="ECO:0007669"/>
    <property type="project" value="InterPro"/>
</dbReference>
<feature type="transmembrane region" description="Helical" evidence="6">
    <location>
        <begin position="354"/>
        <end position="373"/>
    </location>
</feature>
<feature type="region of interest" description="Disordered" evidence="5">
    <location>
        <begin position="1"/>
        <end position="37"/>
    </location>
</feature>
<evidence type="ECO:0000256" key="3">
    <source>
        <dbReference type="ARBA" id="ARBA00022989"/>
    </source>
</evidence>
<feature type="transmembrane region" description="Helical" evidence="6">
    <location>
        <begin position="405"/>
        <end position="429"/>
    </location>
</feature>
<dbReference type="InterPro" id="IPR020846">
    <property type="entry name" value="MFS_dom"/>
</dbReference>
<feature type="transmembrane region" description="Helical" evidence="6">
    <location>
        <begin position="177"/>
        <end position="202"/>
    </location>
</feature>
<feature type="domain" description="Major facilitator superfamily (MFS) profile" evidence="7">
    <location>
        <begin position="52"/>
        <end position="543"/>
    </location>
</feature>
<evidence type="ECO:0000313" key="8">
    <source>
        <dbReference type="EMBL" id="KAK0987182.1"/>
    </source>
</evidence>
<evidence type="ECO:0000313" key="9">
    <source>
        <dbReference type="Proteomes" id="UP001175353"/>
    </source>
</evidence>
<feature type="transmembrane region" description="Helical" evidence="6">
    <location>
        <begin position="244"/>
        <end position="265"/>
    </location>
</feature>
<dbReference type="InterPro" id="IPR036259">
    <property type="entry name" value="MFS_trans_sf"/>
</dbReference>
<feature type="transmembrane region" description="Helical" evidence="6">
    <location>
        <begin position="441"/>
        <end position="465"/>
    </location>
</feature>
<feature type="transmembrane region" description="Helical" evidence="6">
    <location>
        <begin position="118"/>
        <end position="136"/>
    </location>
</feature>
<feature type="transmembrane region" description="Helical" evidence="6">
    <location>
        <begin position="516"/>
        <end position="537"/>
    </location>
</feature>